<dbReference type="PANTHER" id="PTHR47891:SF2">
    <property type="entry name" value="MAGNESIUM AND COBALT TRANSPORTER"/>
    <property type="match status" value="1"/>
</dbReference>
<evidence type="ECO:0008006" key="9">
    <source>
        <dbReference type="Google" id="ProtNLM"/>
    </source>
</evidence>
<gene>
    <name evidence="7" type="ORF">COU09_01470</name>
</gene>
<comment type="caution">
    <text evidence="7">The sequence shown here is derived from an EMBL/GenBank/DDBJ whole genome shotgun (WGS) entry which is preliminary data.</text>
</comment>
<comment type="similarity">
    <text evidence="2">Belongs to the CorA metal ion transporter (MIT) (TC 1.A.35) family.</text>
</comment>
<dbReference type="GO" id="GO:0016020">
    <property type="term" value="C:membrane"/>
    <property type="evidence" value="ECO:0007669"/>
    <property type="project" value="UniProtKB-SubCell"/>
</dbReference>
<keyword evidence="3 6" id="KW-0812">Transmembrane</keyword>
<dbReference type="AlphaFoldDB" id="A0A2H0UQG0"/>
<evidence type="ECO:0000313" key="7">
    <source>
        <dbReference type="EMBL" id="PIR88633.1"/>
    </source>
</evidence>
<evidence type="ECO:0000256" key="1">
    <source>
        <dbReference type="ARBA" id="ARBA00004141"/>
    </source>
</evidence>
<accession>A0A2H0UQG0</accession>
<evidence type="ECO:0000256" key="2">
    <source>
        <dbReference type="ARBA" id="ARBA00009765"/>
    </source>
</evidence>
<dbReference type="CDD" id="cd12827">
    <property type="entry name" value="EcCorA_ZntB-like_u2"/>
    <property type="match status" value="1"/>
</dbReference>
<dbReference type="SUPFAM" id="SSF144083">
    <property type="entry name" value="Magnesium transport protein CorA, transmembrane region"/>
    <property type="match status" value="1"/>
</dbReference>
<keyword evidence="4 6" id="KW-1133">Transmembrane helix</keyword>
<dbReference type="Gene3D" id="1.20.58.340">
    <property type="entry name" value="Magnesium transport protein CorA, transmembrane region"/>
    <property type="match status" value="2"/>
</dbReference>
<evidence type="ECO:0000256" key="4">
    <source>
        <dbReference type="ARBA" id="ARBA00022989"/>
    </source>
</evidence>
<dbReference type="InterPro" id="IPR045861">
    <property type="entry name" value="CorA_cytoplasmic_dom"/>
</dbReference>
<keyword evidence="5 6" id="KW-0472">Membrane</keyword>
<dbReference type="GO" id="GO:0046873">
    <property type="term" value="F:metal ion transmembrane transporter activity"/>
    <property type="evidence" value="ECO:0007669"/>
    <property type="project" value="InterPro"/>
</dbReference>
<sequence>MLKIYYKNLKMPELEERQRFEAGSLIEAVNPSSEEVKRLHNELRIEPRMLDDAMDITEAPRLEVSHDINYVFVRSPIEDEDGMISTTPVMIAISETFVLVASRAKLAWINELANAQEELTTTQKTRMALQILQRSNSEYSRVLQGINRKINELSFRARKESIDNKEIMSFISFEETLNEFMNSLIPQNTVFHKLLEGGSLDLYNEDKGLIEALILGSQEIIDLSKASLKTSMNIRDAYSTVLTNSLNRVIKFFTSLTIILTVAVIVPSFYGMNVKLPLQENPSAFWIIGGATAIISFLLIWVFNKKKWL</sequence>
<evidence type="ECO:0000256" key="5">
    <source>
        <dbReference type="ARBA" id="ARBA00023136"/>
    </source>
</evidence>
<evidence type="ECO:0000313" key="8">
    <source>
        <dbReference type="Proteomes" id="UP000229615"/>
    </source>
</evidence>
<dbReference type="Gene3D" id="3.30.460.20">
    <property type="entry name" value="CorA soluble domain-like"/>
    <property type="match status" value="1"/>
</dbReference>
<dbReference type="EMBL" id="PFBB01000014">
    <property type="protein sequence ID" value="PIR88633.1"/>
    <property type="molecule type" value="Genomic_DNA"/>
</dbReference>
<dbReference type="Proteomes" id="UP000229615">
    <property type="component" value="Unassembled WGS sequence"/>
</dbReference>
<feature type="transmembrane region" description="Helical" evidence="6">
    <location>
        <begin position="284"/>
        <end position="303"/>
    </location>
</feature>
<dbReference type="InterPro" id="IPR002523">
    <property type="entry name" value="MgTranspt_CorA/ZnTranspt_ZntB"/>
</dbReference>
<reference evidence="8" key="1">
    <citation type="submission" date="2017-09" db="EMBL/GenBank/DDBJ databases">
        <title>Depth-based differentiation of microbial function through sediment-hosted aquifers and enrichment of novel symbionts in the deep terrestrial subsurface.</title>
        <authorList>
            <person name="Probst A.J."/>
            <person name="Ladd B."/>
            <person name="Jarett J.K."/>
            <person name="Geller-Mcgrath D.E."/>
            <person name="Sieber C.M.K."/>
            <person name="Emerson J.B."/>
            <person name="Anantharaman K."/>
            <person name="Thomas B.C."/>
            <person name="Malmstrom R."/>
            <person name="Stieglmeier M."/>
            <person name="Klingl A."/>
            <person name="Woyke T."/>
            <person name="Ryan C.M."/>
            <person name="Banfield J.F."/>
        </authorList>
    </citation>
    <scope>NUCLEOTIDE SEQUENCE [LARGE SCALE GENOMIC DNA]</scope>
</reference>
<evidence type="ECO:0000256" key="6">
    <source>
        <dbReference type="SAM" id="Phobius"/>
    </source>
</evidence>
<dbReference type="InterPro" id="IPR045863">
    <property type="entry name" value="CorA_TM1_TM2"/>
</dbReference>
<protein>
    <recommendedName>
        <fullName evidence="9">Magnesium transporter</fullName>
    </recommendedName>
</protein>
<dbReference type="InterPro" id="IPR047199">
    <property type="entry name" value="CorA-like"/>
</dbReference>
<dbReference type="Pfam" id="PF01544">
    <property type="entry name" value="CorA"/>
    <property type="match status" value="1"/>
</dbReference>
<dbReference type="PANTHER" id="PTHR47891">
    <property type="entry name" value="TRANSPORTER-RELATED"/>
    <property type="match status" value="1"/>
</dbReference>
<comment type="subcellular location">
    <subcellularLocation>
        <location evidence="1">Membrane</location>
        <topology evidence="1">Multi-pass membrane protein</topology>
    </subcellularLocation>
</comment>
<proteinExistence type="inferred from homology"/>
<name>A0A2H0UQG0_9BACT</name>
<organism evidence="7 8">
    <name type="scientific">Candidatus Harrisonbacteria bacterium CG10_big_fil_rev_8_21_14_0_10_44_23</name>
    <dbReference type="NCBI Taxonomy" id="1974585"/>
    <lineage>
        <taxon>Bacteria</taxon>
        <taxon>Candidatus Harrisoniibacteriota</taxon>
    </lineage>
</organism>
<evidence type="ECO:0000256" key="3">
    <source>
        <dbReference type="ARBA" id="ARBA00022692"/>
    </source>
</evidence>
<feature type="transmembrane region" description="Helical" evidence="6">
    <location>
        <begin position="252"/>
        <end position="272"/>
    </location>
</feature>
<dbReference type="SUPFAM" id="SSF143865">
    <property type="entry name" value="CorA soluble domain-like"/>
    <property type="match status" value="1"/>
</dbReference>